<dbReference type="InterPro" id="IPR032710">
    <property type="entry name" value="NTF2-like_dom_sf"/>
</dbReference>
<sequence>MGDRTDVAAIERLKARYFRTLDTKDWDGLVRVFTDEVTVDVAGSGGPTTTSAVAFVERVRRSLGDAITVHHGHMPEIDITSETTATGIWAMEDKIWWPDGSAVRFMHGYGHYHETYVRLASGWRIATMQLTRLHREFEP</sequence>
<accession>L7VU94</accession>
<dbReference type="Gene3D" id="3.10.450.50">
    <property type="match status" value="1"/>
</dbReference>
<feature type="domain" description="SnoaL-like" evidence="1">
    <location>
        <begin position="5"/>
        <end position="128"/>
    </location>
</feature>
<dbReference type="SUPFAM" id="SSF54427">
    <property type="entry name" value="NTF2-like"/>
    <property type="match status" value="1"/>
</dbReference>
<reference evidence="2" key="1">
    <citation type="submission" date="2012-09" db="EMBL/GenBank/DDBJ databases">
        <title>Metagenomic Characterization of a Microbial Community in Wastewater Detects High Levels of Antibiotic Resistance.</title>
        <authorList>
            <person name="Abrams M."/>
            <person name="Caldwell A."/>
            <person name="Vandaei E."/>
            <person name="Lee W."/>
            <person name="Perrott J."/>
            <person name="Khan S.Y."/>
            <person name="Ta J."/>
            <person name="Romero D."/>
            <person name="Nguyen V."/>
            <person name="Pourmand N."/>
            <person name="Ouverney C.C."/>
        </authorList>
    </citation>
    <scope>NUCLEOTIDE SEQUENCE</scope>
</reference>
<dbReference type="InterPro" id="IPR037401">
    <property type="entry name" value="SnoaL-like"/>
</dbReference>
<dbReference type="Pfam" id="PF13577">
    <property type="entry name" value="SnoaL_4"/>
    <property type="match status" value="1"/>
</dbReference>
<dbReference type="EMBL" id="JX649859">
    <property type="protein sequence ID" value="AGC71014.1"/>
    <property type="molecule type" value="Genomic_DNA"/>
</dbReference>
<name>L7VU94_9BACT</name>
<protein>
    <submittedName>
        <fullName evidence="2">Bile-acid 7-alpha dehydratase</fullName>
    </submittedName>
</protein>
<proteinExistence type="predicted"/>
<dbReference type="AlphaFoldDB" id="L7VU94"/>
<evidence type="ECO:0000259" key="1">
    <source>
        <dbReference type="Pfam" id="PF13577"/>
    </source>
</evidence>
<evidence type="ECO:0000313" key="2">
    <source>
        <dbReference type="EMBL" id="AGC71014.1"/>
    </source>
</evidence>
<organism evidence="2">
    <name type="scientific">uncultured bacterium A1Q1_fos_2107</name>
    <dbReference type="NCBI Taxonomy" id="1256562"/>
    <lineage>
        <taxon>Bacteria</taxon>
        <taxon>environmental samples</taxon>
    </lineage>
</organism>